<feature type="transmembrane region" description="Helical" evidence="6">
    <location>
        <begin position="69"/>
        <end position="90"/>
    </location>
</feature>
<name>A0AAV2I9D2_LYMST</name>
<proteinExistence type="predicted"/>
<protein>
    <submittedName>
        <fullName evidence="7">Uncharacterized protein</fullName>
    </submittedName>
</protein>
<comment type="caution">
    <text evidence="7">The sequence shown here is derived from an EMBL/GenBank/DDBJ whole genome shotgun (WGS) entry which is preliminary data.</text>
</comment>
<accession>A0AAV2I9D2</accession>
<keyword evidence="2 6" id="KW-0812">Transmembrane</keyword>
<feature type="compositionally biased region" description="Pro residues" evidence="5">
    <location>
        <begin position="288"/>
        <end position="297"/>
    </location>
</feature>
<evidence type="ECO:0000256" key="3">
    <source>
        <dbReference type="ARBA" id="ARBA00022989"/>
    </source>
</evidence>
<dbReference type="Proteomes" id="UP001497497">
    <property type="component" value="Unassembled WGS sequence"/>
</dbReference>
<feature type="region of interest" description="Disordered" evidence="5">
    <location>
        <begin position="251"/>
        <end position="297"/>
    </location>
</feature>
<evidence type="ECO:0000256" key="6">
    <source>
        <dbReference type="SAM" id="Phobius"/>
    </source>
</evidence>
<dbReference type="EMBL" id="CAXITT010000474">
    <property type="protein sequence ID" value="CAL1542168.1"/>
    <property type="molecule type" value="Genomic_DNA"/>
</dbReference>
<dbReference type="Pfam" id="PF00822">
    <property type="entry name" value="PMP22_Claudin"/>
    <property type="match status" value="1"/>
</dbReference>
<sequence length="297" mass="31919">MAVITCDPFYWCGLLGYGVGILFMIVGTGTTHWLIDSNGPGTGGLFWMCQSSDHCMSITSNDNESTVQALLISGIVVAALALAMALMFLLKTPSGAPRSKNLAHLSWVMAMVAGLLGIIGAGYYGVNIFSVIKMRLRPVTDIELGYSFALNLAGSILLFFSGMSIWTGASRIINGSLPHSQGLGFGSDANIMTISDARLGNTNGGYCYPPPHYSTVCQPYYPAEFDPKQVPPPTYDELQLQGTLPPAYSSQYVSQSLSPVTHASKREDVPQGQQPPPYHPPSHSRVELPPPPQYNPT</sequence>
<reference evidence="7 8" key="1">
    <citation type="submission" date="2024-04" db="EMBL/GenBank/DDBJ databases">
        <authorList>
            <consortium name="Genoscope - CEA"/>
            <person name="William W."/>
        </authorList>
    </citation>
    <scope>NUCLEOTIDE SEQUENCE [LARGE SCALE GENOMIC DNA]</scope>
</reference>
<dbReference type="PRINTS" id="PR01077">
    <property type="entry name" value="CLAUDIN"/>
</dbReference>
<evidence type="ECO:0000256" key="5">
    <source>
        <dbReference type="SAM" id="MobiDB-lite"/>
    </source>
</evidence>
<dbReference type="InterPro" id="IPR050579">
    <property type="entry name" value="PMP-22/EMP/MP20-like"/>
</dbReference>
<evidence type="ECO:0000313" key="8">
    <source>
        <dbReference type="Proteomes" id="UP001497497"/>
    </source>
</evidence>
<organism evidence="7 8">
    <name type="scientific">Lymnaea stagnalis</name>
    <name type="common">Great pond snail</name>
    <name type="synonym">Helix stagnalis</name>
    <dbReference type="NCBI Taxonomy" id="6523"/>
    <lineage>
        <taxon>Eukaryota</taxon>
        <taxon>Metazoa</taxon>
        <taxon>Spiralia</taxon>
        <taxon>Lophotrochozoa</taxon>
        <taxon>Mollusca</taxon>
        <taxon>Gastropoda</taxon>
        <taxon>Heterobranchia</taxon>
        <taxon>Euthyneura</taxon>
        <taxon>Panpulmonata</taxon>
        <taxon>Hygrophila</taxon>
        <taxon>Lymnaeoidea</taxon>
        <taxon>Lymnaeidae</taxon>
        <taxon>Lymnaea</taxon>
    </lineage>
</organism>
<dbReference type="PANTHER" id="PTHR10671">
    <property type="entry name" value="EPITHELIAL MEMBRANE PROTEIN-RELATED"/>
    <property type="match status" value="1"/>
</dbReference>
<dbReference type="Gene3D" id="1.20.140.150">
    <property type="match status" value="1"/>
</dbReference>
<feature type="transmembrane region" description="Helical" evidence="6">
    <location>
        <begin position="102"/>
        <end position="124"/>
    </location>
</feature>
<feature type="transmembrane region" description="Helical" evidence="6">
    <location>
        <begin position="12"/>
        <end position="35"/>
    </location>
</feature>
<feature type="compositionally biased region" description="Polar residues" evidence="5">
    <location>
        <begin position="251"/>
        <end position="261"/>
    </location>
</feature>
<evidence type="ECO:0000313" key="7">
    <source>
        <dbReference type="EMBL" id="CAL1542168.1"/>
    </source>
</evidence>
<gene>
    <name evidence="7" type="ORF">GSLYS_00015774001</name>
</gene>
<feature type="transmembrane region" description="Helical" evidence="6">
    <location>
        <begin position="144"/>
        <end position="166"/>
    </location>
</feature>
<keyword evidence="3 6" id="KW-1133">Transmembrane helix</keyword>
<keyword evidence="8" id="KW-1185">Reference proteome</keyword>
<dbReference type="GO" id="GO:0005886">
    <property type="term" value="C:plasma membrane"/>
    <property type="evidence" value="ECO:0007669"/>
    <property type="project" value="TreeGrafter"/>
</dbReference>
<comment type="subcellular location">
    <subcellularLocation>
        <location evidence="1">Membrane</location>
        <topology evidence="1">Multi-pass membrane protein</topology>
    </subcellularLocation>
</comment>
<dbReference type="InterPro" id="IPR004031">
    <property type="entry name" value="PMP22/EMP/MP20/Claudin"/>
</dbReference>
<keyword evidence="4 6" id="KW-0472">Membrane</keyword>
<evidence type="ECO:0000256" key="2">
    <source>
        <dbReference type="ARBA" id="ARBA00022692"/>
    </source>
</evidence>
<evidence type="ECO:0000256" key="1">
    <source>
        <dbReference type="ARBA" id="ARBA00004141"/>
    </source>
</evidence>
<dbReference type="AlphaFoldDB" id="A0AAV2I9D2"/>
<dbReference type="PANTHER" id="PTHR10671:SF108">
    <property type="entry name" value="CLAUDIN FAMILY PROTEIN-RELATED"/>
    <property type="match status" value="1"/>
</dbReference>
<evidence type="ECO:0000256" key="4">
    <source>
        <dbReference type="ARBA" id="ARBA00023136"/>
    </source>
</evidence>